<dbReference type="KEGG" id="ery:CP97_03205"/>
<dbReference type="RefSeq" id="WP_048884760.1">
    <property type="nucleotide sequence ID" value="NZ_CP011310.1"/>
</dbReference>
<keyword evidence="2" id="KW-1003">Cell membrane</keyword>
<dbReference type="PANTHER" id="PTHR30213:SF0">
    <property type="entry name" value="UPF0761 MEMBRANE PROTEIN YIHY"/>
    <property type="match status" value="1"/>
</dbReference>
<evidence type="ECO:0000256" key="2">
    <source>
        <dbReference type="ARBA" id="ARBA00022475"/>
    </source>
</evidence>
<name>A0A0H4VDU9_9SPHN</name>
<dbReference type="GO" id="GO:0005886">
    <property type="term" value="C:plasma membrane"/>
    <property type="evidence" value="ECO:0007669"/>
    <property type="project" value="UniProtKB-SubCell"/>
</dbReference>
<protein>
    <submittedName>
        <fullName evidence="8">Putative ribonuclease BN</fullName>
    </submittedName>
</protein>
<keyword evidence="5 7" id="KW-0472">Membrane</keyword>
<dbReference type="EMBL" id="CP011310">
    <property type="protein sequence ID" value="AKQ41259.1"/>
    <property type="molecule type" value="Genomic_DNA"/>
</dbReference>
<keyword evidence="3 7" id="KW-0812">Transmembrane</keyword>
<evidence type="ECO:0000256" key="4">
    <source>
        <dbReference type="ARBA" id="ARBA00022989"/>
    </source>
</evidence>
<keyword evidence="9" id="KW-1185">Reference proteome</keyword>
<dbReference type="AlphaFoldDB" id="A0A0H4VDU9"/>
<evidence type="ECO:0000256" key="5">
    <source>
        <dbReference type="ARBA" id="ARBA00023136"/>
    </source>
</evidence>
<dbReference type="Proteomes" id="UP000059113">
    <property type="component" value="Chromosome"/>
</dbReference>
<feature type="transmembrane region" description="Helical" evidence="7">
    <location>
        <begin position="230"/>
        <end position="252"/>
    </location>
</feature>
<reference evidence="8 9" key="1">
    <citation type="journal article" date="2015" name="Int. J. Syst. Evol. Microbiol.">
        <title>Erythrobacter atlanticus sp. nov., a bacterium from ocean sediment able to degrade polycyclic aromatic hydrocarbons.</title>
        <authorList>
            <person name="Zhuang L."/>
            <person name="Liu Y."/>
            <person name="Wang L."/>
            <person name="Wang W."/>
            <person name="Shao Z."/>
        </authorList>
    </citation>
    <scope>NUCLEOTIDE SEQUENCE [LARGE SCALE GENOMIC DNA]</scope>
    <source>
        <strain evidence="9">s21-N3</strain>
    </source>
</reference>
<dbReference type="PANTHER" id="PTHR30213">
    <property type="entry name" value="INNER MEMBRANE PROTEIN YHJD"/>
    <property type="match status" value="1"/>
</dbReference>
<feature type="compositionally biased region" description="Basic residues" evidence="6">
    <location>
        <begin position="332"/>
        <end position="343"/>
    </location>
</feature>
<evidence type="ECO:0000256" key="3">
    <source>
        <dbReference type="ARBA" id="ARBA00022692"/>
    </source>
</evidence>
<feature type="transmembrane region" description="Helical" evidence="7">
    <location>
        <begin position="42"/>
        <end position="71"/>
    </location>
</feature>
<proteinExistence type="predicted"/>
<comment type="subcellular location">
    <subcellularLocation>
        <location evidence="1">Cell membrane</location>
        <topology evidence="1">Multi-pass membrane protein</topology>
    </subcellularLocation>
</comment>
<dbReference type="Pfam" id="PF03631">
    <property type="entry name" value="Virul_fac_BrkB"/>
    <property type="match status" value="1"/>
</dbReference>
<dbReference type="PATRIC" id="fig|1648404.4.peg.679"/>
<reference evidence="9" key="2">
    <citation type="submission" date="2015-04" db="EMBL/GenBank/DDBJ databases">
        <title>The complete genome sequence of Erythrobacter sp. s21-N3.</title>
        <authorList>
            <person name="Zhuang L."/>
            <person name="Liu Y."/>
            <person name="Shao Z."/>
        </authorList>
    </citation>
    <scope>NUCLEOTIDE SEQUENCE [LARGE SCALE GENOMIC DNA]</scope>
    <source>
        <strain evidence="9">s21-N3</strain>
    </source>
</reference>
<gene>
    <name evidence="8" type="ORF">CP97_03205</name>
</gene>
<feature type="transmembrane region" description="Helical" evidence="7">
    <location>
        <begin position="157"/>
        <end position="179"/>
    </location>
</feature>
<evidence type="ECO:0000256" key="6">
    <source>
        <dbReference type="SAM" id="MobiDB-lite"/>
    </source>
</evidence>
<evidence type="ECO:0000313" key="8">
    <source>
        <dbReference type="EMBL" id="AKQ41259.1"/>
    </source>
</evidence>
<feature type="region of interest" description="Disordered" evidence="6">
    <location>
        <begin position="332"/>
        <end position="352"/>
    </location>
</feature>
<dbReference type="InterPro" id="IPR017039">
    <property type="entry name" value="Virul_fac_BrkB"/>
</dbReference>
<evidence type="ECO:0000256" key="1">
    <source>
        <dbReference type="ARBA" id="ARBA00004651"/>
    </source>
</evidence>
<feature type="transmembrane region" description="Helical" evidence="7">
    <location>
        <begin position="264"/>
        <end position="288"/>
    </location>
</feature>
<dbReference type="STRING" id="1648404.CP97_03205"/>
<organism evidence="8 9">
    <name type="scientific">Aurantiacibacter atlanticus</name>
    <dbReference type="NCBI Taxonomy" id="1648404"/>
    <lineage>
        <taxon>Bacteria</taxon>
        <taxon>Pseudomonadati</taxon>
        <taxon>Pseudomonadota</taxon>
        <taxon>Alphaproteobacteria</taxon>
        <taxon>Sphingomonadales</taxon>
        <taxon>Erythrobacteraceae</taxon>
        <taxon>Aurantiacibacter</taxon>
    </lineage>
</organism>
<evidence type="ECO:0000313" key="9">
    <source>
        <dbReference type="Proteomes" id="UP000059113"/>
    </source>
</evidence>
<dbReference type="PIRSF" id="PIRSF035875">
    <property type="entry name" value="RNase_BN"/>
    <property type="match status" value="1"/>
</dbReference>
<feature type="transmembrane region" description="Helical" evidence="7">
    <location>
        <begin position="199"/>
        <end position="218"/>
    </location>
</feature>
<accession>A0A0H4VDU9</accession>
<keyword evidence="4 7" id="KW-1133">Transmembrane helix</keyword>
<evidence type="ECO:0000256" key="7">
    <source>
        <dbReference type="SAM" id="Phobius"/>
    </source>
</evidence>
<sequence length="352" mass="38143">MKRQPIDDSPPGANAASPLGLPWAAWKQIVKRMWIMMGFHNLPLLAGGTAFFVFLAITPLLAATVMTYGLLGNVNTVQRQMMTIVELVPAEAAGMIEEQLLAVVTTSSGVTGLTLFLSLALAIFGGMRAANGLIGALNIINSERESRNIISKTLQAIGLTAAAIMIALTGLVSGGVVTWLQTQTGDLIGPVAEGFYKLLAWFLAMVLGTTGFALIMRYGPDRRSAKWRWLSPGSLLATFAWVAVSFSFSLYVRYVSDYNATYGSLSAIVVFLMWLFLTSYAILVGALLNAEVERQTHVDTTVGEDRPIGERGAVMADTMLDAPVDAELLEKRRQRHSERRAKRASTDSHKVS</sequence>